<dbReference type="PANTHER" id="PTHR44111:SF1">
    <property type="entry name" value="ELONGATOR COMPLEX PROTEIN 2"/>
    <property type="match status" value="1"/>
</dbReference>
<dbReference type="SUPFAM" id="SSF50998">
    <property type="entry name" value="Quinoprotein alcohol dehydrogenase-like"/>
    <property type="match status" value="1"/>
</dbReference>
<dbReference type="SUPFAM" id="SSF50978">
    <property type="entry name" value="WD40 repeat-like"/>
    <property type="match status" value="1"/>
</dbReference>
<dbReference type="InterPro" id="IPR011047">
    <property type="entry name" value="Quinoprotein_ADH-like_sf"/>
</dbReference>
<name>A0A9P0B651_BRAAE</name>
<dbReference type="OrthoDB" id="27911at2759"/>
<evidence type="ECO:0000256" key="2">
    <source>
        <dbReference type="ARBA" id="ARBA00004496"/>
    </source>
</evidence>
<evidence type="ECO:0000256" key="6">
    <source>
        <dbReference type="ARBA" id="ARBA00022490"/>
    </source>
</evidence>
<dbReference type="Gene3D" id="2.130.10.10">
    <property type="entry name" value="YVTN repeat-like/Quinoprotein amine dehydrogenase"/>
    <property type="match status" value="4"/>
</dbReference>
<dbReference type="GO" id="GO:0005634">
    <property type="term" value="C:nucleus"/>
    <property type="evidence" value="ECO:0007669"/>
    <property type="project" value="UniProtKB-SubCell"/>
</dbReference>
<dbReference type="SMART" id="SM00320">
    <property type="entry name" value="WD40"/>
    <property type="match status" value="10"/>
</dbReference>
<evidence type="ECO:0000313" key="13">
    <source>
        <dbReference type="EMBL" id="CAH0555749.1"/>
    </source>
</evidence>
<keyword evidence="8" id="KW-0819">tRNA processing</keyword>
<protein>
    <recommendedName>
        <fullName evidence="5">Elongator complex protein 2</fullName>
    </recommendedName>
</protein>
<comment type="similarity">
    <text evidence="4">Belongs to the WD repeat ELP2 family.</text>
</comment>
<evidence type="ECO:0000256" key="12">
    <source>
        <dbReference type="SAM" id="MobiDB-lite"/>
    </source>
</evidence>
<feature type="repeat" description="WD" evidence="11">
    <location>
        <begin position="363"/>
        <end position="393"/>
    </location>
</feature>
<organism evidence="13 14">
    <name type="scientific">Brassicogethes aeneus</name>
    <name type="common">Rape pollen beetle</name>
    <name type="synonym">Meligethes aeneus</name>
    <dbReference type="NCBI Taxonomy" id="1431903"/>
    <lineage>
        <taxon>Eukaryota</taxon>
        <taxon>Metazoa</taxon>
        <taxon>Ecdysozoa</taxon>
        <taxon>Arthropoda</taxon>
        <taxon>Hexapoda</taxon>
        <taxon>Insecta</taxon>
        <taxon>Pterygota</taxon>
        <taxon>Neoptera</taxon>
        <taxon>Endopterygota</taxon>
        <taxon>Coleoptera</taxon>
        <taxon>Polyphaga</taxon>
        <taxon>Cucujiformia</taxon>
        <taxon>Nitidulidae</taxon>
        <taxon>Meligethinae</taxon>
        <taxon>Brassicogethes</taxon>
    </lineage>
</organism>
<evidence type="ECO:0000256" key="10">
    <source>
        <dbReference type="ARBA" id="ARBA00023242"/>
    </source>
</evidence>
<gene>
    <name evidence="13" type="ORF">MELIAE_LOCUS7034</name>
</gene>
<dbReference type="GO" id="GO:0002098">
    <property type="term" value="P:tRNA wobble uridine modification"/>
    <property type="evidence" value="ECO:0007669"/>
    <property type="project" value="InterPro"/>
</dbReference>
<comment type="pathway">
    <text evidence="3">tRNA modification; 5-methoxycarbonylmethyl-2-thiouridine-tRNA biosynthesis.</text>
</comment>
<keyword evidence="6" id="KW-0963">Cytoplasm</keyword>
<evidence type="ECO:0000256" key="3">
    <source>
        <dbReference type="ARBA" id="ARBA00005043"/>
    </source>
</evidence>
<dbReference type="GO" id="GO:0033588">
    <property type="term" value="C:elongator holoenzyme complex"/>
    <property type="evidence" value="ECO:0007669"/>
    <property type="project" value="InterPro"/>
</dbReference>
<evidence type="ECO:0000256" key="8">
    <source>
        <dbReference type="ARBA" id="ARBA00022694"/>
    </source>
</evidence>
<feature type="region of interest" description="Disordered" evidence="12">
    <location>
        <begin position="490"/>
        <end position="515"/>
    </location>
</feature>
<keyword evidence="10" id="KW-0539">Nucleus</keyword>
<dbReference type="FunFam" id="2.130.10.10:FF:000400">
    <property type="entry name" value="Elongator acetyltransferase complex subunit 2"/>
    <property type="match status" value="1"/>
</dbReference>
<sequence>MSTKDFEVEYVSTNCNQTPEAADWGKNNLICYAASDTVIVFNPNDGSGGRVTDTLIHTKRVNSVKWVSKFNSADEIETELVSGVADGHVYLWTYSDKEKCYRETSFDYKSNTNIVDAIYRDNNKENVYIVSAHMDSCVRIHHREKLEGNLALLHTLNFGYHVCTAMRLAVIPNTRELILALALDNSKINIYKEHNNEFVLQCVITGHDDWVRGLDFTVNKNDLVLASSSQDAFIRLWRITPHSPKEAEYIPLKIQTKDSLYRINLECVLTGHEGWIYSVRWSPNGLQLLSASIDKTMILWEFDPATNLWLDKVRLGEVGGNTLGFYGGFFSPDGATILAYSYHGAFHMWRLNGDTSWEPMVTVGGHFDEVVDLSWDPKGEFIVTASSDQTTRIHAPWSKDGKKVTWHEIARPQVHGHNLFCLSMLSRYKFASGAEEKVVRIFEAPRNFIENFRRICKITDDKEGDDLLNSGLLEAKGASVPSLGLSNKAVFTDDNTEEATPDSKNPYESESHFTATELHNPPTEETLLENTLWPEVQKLYGHGYEVYSLASSPDGQLLASSCKSTSQEHAAIIIWNSSNWKMVQKLISHNLTVVQMEFSPDSKYLLSVSRDRRWSLFDRTQNGEFELISTTDKKLGVHARIIWACSWSHDSQYFATGSRDNKVVVWTINKNKEKVNCLGQCQAVHVIKPMKDGSVTALAFAPTFVEGEYLLAVGLERGCIILYRLKENCQKALDILYHFGHSLTVKKLKFRPVCGKTGEKGNDKNVLQLASCSSNNQVKVFNIFLDKLKNVELANEEYERIVNK</sequence>
<evidence type="ECO:0000256" key="5">
    <source>
        <dbReference type="ARBA" id="ARBA00020267"/>
    </source>
</evidence>
<dbReference type="GO" id="GO:0005737">
    <property type="term" value="C:cytoplasm"/>
    <property type="evidence" value="ECO:0007669"/>
    <property type="project" value="UniProtKB-SubCell"/>
</dbReference>
<dbReference type="InterPro" id="IPR001680">
    <property type="entry name" value="WD40_rpt"/>
</dbReference>
<dbReference type="PROSITE" id="PS50294">
    <property type="entry name" value="WD_REPEATS_REGION"/>
    <property type="match status" value="3"/>
</dbReference>
<dbReference type="InterPro" id="IPR015943">
    <property type="entry name" value="WD40/YVTN_repeat-like_dom_sf"/>
</dbReference>
<dbReference type="AlphaFoldDB" id="A0A9P0B651"/>
<feature type="repeat" description="WD" evidence="11">
    <location>
        <begin position="269"/>
        <end position="303"/>
    </location>
</feature>
<keyword evidence="9" id="KW-0677">Repeat</keyword>
<evidence type="ECO:0000256" key="9">
    <source>
        <dbReference type="ARBA" id="ARBA00022737"/>
    </source>
</evidence>
<evidence type="ECO:0000256" key="1">
    <source>
        <dbReference type="ARBA" id="ARBA00004123"/>
    </source>
</evidence>
<dbReference type="InterPro" id="IPR019775">
    <property type="entry name" value="WD40_repeat_CS"/>
</dbReference>
<feature type="repeat" description="WD" evidence="11">
    <location>
        <begin position="635"/>
        <end position="676"/>
    </location>
</feature>
<evidence type="ECO:0000256" key="11">
    <source>
        <dbReference type="PROSITE-ProRule" id="PRU00221"/>
    </source>
</evidence>
<dbReference type="PANTHER" id="PTHR44111">
    <property type="entry name" value="ELONGATOR COMPLEX PROTEIN 2"/>
    <property type="match status" value="1"/>
</dbReference>
<reference evidence="13" key="1">
    <citation type="submission" date="2021-12" db="EMBL/GenBank/DDBJ databases">
        <authorList>
            <person name="King R."/>
        </authorList>
    </citation>
    <scope>NUCLEOTIDE SEQUENCE</scope>
</reference>
<keyword evidence="7 11" id="KW-0853">WD repeat</keyword>
<dbReference type="InterPro" id="IPR036322">
    <property type="entry name" value="WD40_repeat_dom_sf"/>
</dbReference>
<evidence type="ECO:0000256" key="7">
    <source>
        <dbReference type="ARBA" id="ARBA00022574"/>
    </source>
</evidence>
<dbReference type="PROSITE" id="PS50082">
    <property type="entry name" value="WD_REPEATS_2"/>
    <property type="match status" value="5"/>
</dbReference>
<proteinExistence type="inferred from homology"/>
<dbReference type="Pfam" id="PF00400">
    <property type="entry name" value="WD40"/>
    <property type="match status" value="6"/>
</dbReference>
<keyword evidence="14" id="KW-1185">Reference proteome</keyword>
<evidence type="ECO:0000313" key="14">
    <source>
        <dbReference type="Proteomes" id="UP001154078"/>
    </source>
</evidence>
<dbReference type="InterPro" id="IPR037289">
    <property type="entry name" value="Elp2"/>
</dbReference>
<dbReference type="EMBL" id="OV121135">
    <property type="protein sequence ID" value="CAH0555749.1"/>
    <property type="molecule type" value="Genomic_DNA"/>
</dbReference>
<evidence type="ECO:0000256" key="4">
    <source>
        <dbReference type="ARBA" id="ARBA00005881"/>
    </source>
</evidence>
<comment type="subcellular location">
    <subcellularLocation>
        <location evidence="2">Cytoplasm</location>
    </subcellularLocation>
    <subcellularLocation>
        <location evidence="1">Nucleus</location>
    </subcellularLocation>
</comment>
<feature type="repeat" description="WD" evidence="11">
    <location>
        <begin position="586"/>
        <end position="618"/>
    </location>
</feature>
<dbReference type="PROSITE" id="PS00678">
    <property type="entry name" value="WD_REPEATS_1"/>
    <property type="match status" value="1"/>
</dbReference>
<feature type="repeat" description="WD" evidence="11">
    <location>
        <begin position="204"/>
        <end position="239"/>
    </location>
</feature>
<accession>A0A9P0B651</accession>
<dbReference type="Proteomes" id="UP001154078">
    <property type="component" value="Chromosome 4"/>
</dbReference>